<dbReference type="PANTHER" id="PTHR48022">
    <property type="entry name" value="PLASTIDIC GLUCOSE TRANSPORTER 4"/>
    <property type="match status" value="1"/>
</dbReference>
<dbReference type="Pfam" id="PF00083">
    <property type="entry name" value="Sugar_tr"/>
    <property type="match status" value="1"/>
</dbReference>
<evidence type="ECO:0000256" key="5">
    <source>
        <dbReference type="SAM" id="MobiDB-lite"/>
    </source>
</evidence>
<evidence type="ECO:0000256" key="1">
    <source>
        <dbReference type="ARBA" id="ARBA00004141"/>
    </source>
</evidence>
<evidence type="ECO:0008006" key="10">
    <source>
        <dbReference type="Google" id="ProtNLM"/>
    </source>
</evidence>
<keyword evidence="4 6" id="KW-0472">Membrane</keyword>
<evidence type="ECO:0000256" key="7">
    <source>
        <dbReference type="SAM" id="SignalP"/>
    </source>
</evidence>
<feature type="transmembrane region" description="Helical" evidence="6">
    <location>
        <begin position="292"/>
        <end position="315"/>
    </location>
</feature>
<keyword evidence="3 6" id="KW-1133">Transmembrane helix</keyword>
<organism evidence="8 9">
    <name type="scientific">Rasamsonia emersonii (strain ATCC 16479 / CBS 393.64 / IMI 116815)</name>
    <dbReference type="NCBI Taxonomy" id="1408163"/>
    <lineage>
        <taxon>Eukaryota</taxon>
        <taxon>Fungi</taxon>
        <taxon>Dikarya</taxon>
        <taxon>Ascomycota</taxon>
        <taxon>Pezizomycotina</taxon>
        <taxon>Eurotiomycetes</taxon>
        <taxon>Eurotiomycetidae</taxon>
        <taxon>Eurotiales</taxon>
        <taxon>Trichocomaceae</taxon>
        <taxon>Rasamsonia</taxon>
    </lineage>
</organism>
<evidence type="ECO:0000313" key="9">
    <source>
        <dbReference type="Proteomes" id="UP000053958"/>
    </source>
</evidence>
<dbReference type="GO" id="GO:0005351">
    <property type="term" value="F:carbohydrate:proton symporter activity"/>
    <property type="evidence" value="ECO:0007669"/>
    <property type="project" value="TreeGrafter"/>
</dbReference>
<dbReference type="Gene3D" id="1.20.1250.20">
    <property type="entry name" value="MFS general substrate transporter like domains"/>
    <property type="match status" value="2"/>
</dbReference>
<dbReference type="PANTHER" id="PTHR48022:SF77">
    <property type="entry name" value="MAJOR FACILITATOR SUPERFAMILY (MFS) PROFILE DOMAIN-CONTAINING PROTEIN"/>
    <property type="match status" value="1"/>
</dbReference>
<feature type="transmembrane region" description="Helical" evidence="6">
    <location>
        <begin position="261"/>
        <end position="283"/>
    </location>
</feature>
<keyword evidence="7" id="KW-0732">Signal</keyword>
<dbReference type="AlphaFoldDB" id="A0A0F4YDU7"/>
<sequence length="465" mass="51107">MLKTNFKAYRWAIFCCAVSSLDALCYGYDQTYYTGILGMQTFKNDYGYLDPATGKKVLATSFTAVTTSIIFVGELLGALLAALINDRWGRKAVFLFASVSIIAGGVAQFMQSCSQLVASGIDQGTNSIDSSASYRIPMGLLVLLPTLMLLGLLVIPKSPTWYMNKGRRADAEKALRAIHKSNPSYDPATDLAALDEAVQRERDRHEAASAASSWVVLLKDPIERRKLVYSCGSMCAQQINGIVFFYSYGVIFAQSIGLSEAFTISLITNVLQVFAVGASVLLGNKVRRPTNLLVTTGMMFCAYIIIIGGIATRPITTSPAIAIVVISYVVIVAFNFGLGPLAYTVASEAAVGPNRNKIMSCSIITFFLTTWVVSFTAPYLYYSEKLGPMLGFVYAGTTVISLLYIWFCMGETAGRSILEVSLFFEKRIPVRHWRTHVFPQEELSRDEDKRSLDGKNHMCEQVEEP</sequence>
<dbReference type="EMBL" id="LASV01000785">
    <property type="protein sequence ID" value="KKA16354.1"/>
    <property type="molecule type" value="Genomic_DNA"/>
</dbReference>
<feature type="transmembrane region" description="Helical" evidence="6">
    <location>
        <begin position="136"/>
        <end position="155"/>
    </location>
</feature>
<evidence type="ECO:0000256" key="3">
    <source>
        <dbReference type="ARBA" id="ARBA00022989"/>
    </source>
</evidence>
<dbReference type="InterPro" id="IPR036259">
    <property type="entry name" value="MFS_trans_sf"/>
</dbReference>
<evidence type="ECO:0000256" key="4">
    <source>
        <dbReference type="ARBA" id="ARBA00023136"/>
    </source>
</evidence>
<proteinExistence type="predicted"/>
<keyword evidence="2 6" id="KW-0812">Transmembrane</keyword>
<comment type="subcellular location">
    <subcellularLocation>
        <location evidence="1">Membrane</location>
        <topology evidence="1">Multi-pass membrane protein</topology>
    </subcellularLocation>
</comment>
<feature type="transmembrane region" description="Helical" evidence="6">
    <location>
        <begin position="321"/>
        <end position="346"/>
    </location>
</feature>
<dbReference type="SUPFAM" id="SSF103473">
    <property type="entry name" value="MFS general substrate transporter"/>
    <property type="match status" value="1"/>
</dbReference>
<feature type="transmembrane region" description="Helical" evidence="6">
    <location>
        <begin position="358"/>
        <end position="382"/>
    </location>
</feature>
<feature type="chain" id="PRO_5002481513" description="Major facilitator superfamily (MFS) profile domain-containing protein" evidence="7">
    <location>
        <begin position="28"/>
        <end position="465"/>
    </location>
</feature>
<dbReference type="GO" id="GO:0016020">
    <property type="term" value="C:membrane"/>
    <property type="evidence" value="ECO:0007669"/>
    <property type="project" value="UniProtKB-SubCell"/>
</dbReference>
<accession>A0A0F4YDU7</accession>
<feature type="transmembrane region" description="Helical" evidence="6">
    <location>
        <begin position="57"/>
        <end position="80"/>
    </location>
</feature>
<keyword evidence="9" id="KW-1185">Reference proteome</keyword>
<dbReference type="OrthoDB" id="6133115at2759"/>
<comment type="caution">
    <text evidence="8">The sequence shown here is derived from an EMBL/GenBank/DDBJ whole genome shotgun (WGS) entry which is preliminary data.</text>
</comment>
<dbReference type="InterPro" id="IPR005828">
    <property type="entry name" value="MFS_sugar_transport-like"/>
</dbReference>
<dbReference type="STRING" id="1408163.A0A0F4YDU7"/>
<protein>
    <recommendedName>
        <fullName evidence="10">Major facilitator superfamily (MFS) profile domain-containing protein</fullName>
    </recommendedName>
</protein>
<name>A0A0F4YDU7_RASE3</name>
<feature type="transmembrane region" description="Helical" evidence="6">
    <location>
        <begin position="92"/>
        <end position="110"/>
    </location>
</feature>
<dbReference type="RefSeq" id="XP_013322966.1">
    <property type="nucleotide sequence ID" value="XM_013467512.1"/>
</dbReference>
<feature type="signal peptide" evidence="7">
    <location>
        <begin position="1"/>
        <end position="27"/>
    </location>
</feature>
<feature type="transmembrane region" description="Helical" evidence="6">
    <location>
        <begin position="388"/>
        <end position="407"/>
    </location>
</feature>
<evidence type="ECO:0000256" key="6">
    <source>
        <dbReference type="SAM" id="Phobius"/>
    </source>
</evidence>
<gene>
    <name evidence="8" type="ORF">T310_10050</name>
</gene>
<feature type="region of interest" description="Disordered" evidence="5">
    <location>
        <begin position="445"/>
        <end position="465"/>
    </location>
</feature>
<dbReference type="GeneID" id="25313110"/>
<evidence type="ECO:0000256" key="2">
    <source>
        <dbReference type="ARBA" id="ARBA00022692"/>
    </source>
</evidence>
<dbReference type="InterPro" id="IPR050360">
    <property type="entry name" value="MFS_Sugar_Transporters"/>
</dbReference>
<evidence type="ECO:0000313" key="8">
    <source>
        <dbReference type="EMBL" id="KKA16354.1"/>
    </source>
</evidence>
<reference evidence="8 9" key="1">
    <citation type="submission" date="2015-04" db="EMBL/GenBank/DDBJ databases">
        <authorList>
            <person name="Heijne W.H."/>
            <person name="Fedorova N.D."/>
            <person name="Nierman W.C."/>
            <person name="Vollebregt A.W."/>
            <person name="Zhao Z."/>
            <person name="Wu L."/>
            <person name="Kumar M."/>
            <person name="Stam H."/>
            <person name="van den Berg M.A."/>
            <person name="Pel H.J."/>
        </authorList>
    </citation>
    <scope>NUCLEOTIDE SEQUENCE [LARGE SCALE GENOMIC DNA]</scope>
    <source>
        <strain evidence="8 9">CBS 393.64</strain>
    </source>
</reference>
<dbReference type="Proteomes" id="UP000053958">
    <property type="component" value="Unassembled WGS sequence"/>
</dbReference>